<accession>A0A1I5V021</accession>
<dbReference type="Proteomes" id="UP000199586">
    <property type="component" value="Unassembled WGS sequence"/>
</dbReference>
<dbReference type="OrthoDB" id="8611097at2"/>
<evidence type="ECO:0000313" key="1">
    <source>
        <dbReference type="EMBL" id="SFQ00819.1"/>
    </source>
</evidence>
<reference evidence="1 2" key="1">
    <citation type="submission" date="2016-10" db="EMBL/GenBank/DDBJ databases">
        <authorList>
            <person name="de Groot N.N."/>
        </authorList>
    </citation>
    <scope>NUCLEOTIDE SEQUENCE [LARGE SCALE GENOMIC DNA]</scope>
    <source>
        <strain evidence="1 2">CGMCC 1.9113</strain>
    </source>
</reference>
<name>A0A1I5V021_9SPHN</name>
<dbReference type="RefSeq" id="WP_143090234.1">
    <property type="nucleotide sequence ID" value="NZ_FOXP01000022.1"/>
</dbReference>
<keyword evidence="2" id="KW-1185">Reference proteome</keyword>
<evidence type="ECO:0000313" key="2">
    <source>
        <dbReference type="Proteomes" id="UP000199586"/>
    </source>
</evidence>
<organism evidence="1 2">
    <name type="scientific">Sphingomonas rubra</name>
    <dbReference type="NCBI Taxonomy" id="634430"/>
    <lineage>
        <taxon>Bacteria</taxon>
        <taxon>Pseudomonadati</taxon>
        <taxon>Pseudomonadota</taxon>
        <taxon>Alphaproteobacteria</taxon>
        <taxon>Sphingomonadales</taxon>
        <taxon>Sphingomonadaceae</taxon>
        <taxon>Sphingomonas</taxon>
    </lineage>
</organism>
<dbReference type="STRING" id="634430.SAMN04488241_1223"/>
<gene>
    <name evidence="1" type="ORF">SAMN04488241_1223</name>
</gene>
<proteinExistence type="predicted"/>
<sequence length="124" mass="13137">MLPKNGSKLPGANRPKEDEYLAAIREALRQELGGHGGATKTIMRWTGASDRTARNWMSGAAGPSGYHLICLARESNAVLAAMLAMSGRTELALSADVHAVEVALAKAAGALEVLKRQRTGRTKI</sequence>
<dbReference type="AlphaFoldDB" id="A0A1I5V021"/>
<dbReference type="EMBL" id="FOXP01000022">
    <property type="protein sequence ID" value="SFQ00819.1"/>
    <property type="molecule type" value="Genomic_DNA"/>
</dbReference>
<protein>
    <submittedName>
        <fullName evidence="1">Uncharacterized protein</fullName>
    </submittedName>
</protein>